<evidence type="ECO:0000313" key="1">
    <source>
        <dbReference type="EMBL" id="AFA48681.1"/>
    </source>
</evidence>
<sequence>MALQEVKRFINYLNENRKALEKYNQQLQISNTFLYSEPVIVSTGYYVSPMIPESVEDDLLQKIIKIDEIATIKLKKLNDAQGIENSFSEKVLRKFDEMFHPNENIEDRILDREEAKRHKLFEKLAELAKEDGFDISTDDLLYFIGKAVLVEIKEHPDYDETQIFDEILKTFN</sequence>
<dbReference type="KEGG" id="awo:Awo_c19020"/>
<protein>
    <submittedName>
        <fullName evidence="1">Uncharacterized protein</fullName>
    </submittedName>
</protein>
<reference evidence="1 2" key="2">
    <citation type="journal article" date="2012" name="PLoS ONE">
        <title>An ancient pathway combining carbon dioxide fixation with the generation and utilization of a sodium ion gradient for ATP synthesis.</title>
        <authorList>
            <person name="Poehlein A."/>
            <person name="Schmidt S."/>
            <person name="Kaster A.K."/>
            <person name="Goenrich M."/>
            <person name="Vollmers J."/>
            <person name="Thurmer A."/>
            <person name="Bertsch J."/>
            <person name="Schuchmann K."/>
            <person name="Voigt B."/>
            <person name="Hecker M."/>
            <person name="Daniel R."/>
            <person name="Thauer R.K."/>
            <person name="Gottschalk G."/>
            <person name="Muller V."/>
        </authorList>
    </citation>
    <scope>NUCLEOTIDE SEQUENCE [LARGE SCALE GENOMIC DNA]</scope>
    <source>
        <strain evidence="2">ATCC 29683 / DSM 1030 / JCM 2381 / KCTC 1655 / WB1</strain>
    </source>
</reference>
<keyword evidence="2" id="KW-1185">Reference proteome</keyword>
<evidence type="ECO:0000313" key="2">
    <source>
        <dbReference type="Proteomes" id="UP000007177"/>
    </source>
</evidence>
<dbReference type="HOGENOM" id="CLU_1551918_0_0_9"/>
<gene>
    <name evidence="1" type="ordered locus">Awo_c19020</name>
</gene>
<name>H6LJB8_ACEWD</name>
<dbReference type="RefSeq" id="WP_014356281.1">
    <property type="nucleotide sequence ID" value="NC_016894.1"/>
</dbReference>
<organism evidence="1 2">
    <name type="scientific">Acetobacterium woodii (strain ATCC 29683 / DSM 1030 / JCM 2381 / KCTC 1655 / WB1)</name>
    <dbReference type="NCBI Taxonomy" id="931626"/>
    <lineage>
        <taxon>Bacteria</taxon>
        <taxon>Bacillati</taxon>
        <taxon>Bacillota</taxon>
        <taxon>Clostridia</taxon>
        <taxon>Eubacteriales</taxon>
        <taxon>Eubacteriaceae</taxon>
        <taxon>Acetobacterium</taxon>
    </lineage>
</organism>
<dbReference type="eggNOG" id="ENOG50345YE">
    <property type="taxonomic scope" value="Bacteria"/>
</dbReference>
<dbReference type="OrthoDB" id="1779662at2"/>
<dbReference type="EMBL" id="CP002987">
    <property type="protein sequence ID" value="AFA48681.1"/>
    <property type="molecule type" value="Genomic_DNA"/>
</dbReference>
<dbReference type="Proteomes" id="UP000007177">
    <property type="component" value="Chromosome"/>
</dbReference>
<proteinExistence type="predicted"/>
<dbReference type="AlphaFoldDB" id="H6LJB8"/>
<reference evidence="2" key="1">
    <citation type="submission" date="2011-07" db="EMBL/GenBank/DDBJ databases">
        <title>Complete genome sequence of Acetobacterium woodii.</title>
        <authorList>
            <person name="Poehlein A."/>
            <person name="Schmidt S."/>
            <person name="Kaster A.-K."/>
            <person name="Goenrich M."/>
            <person name="Vollmers J."/>
            <person name="Thuermer A."/>
            <person name="Gottschalk G."/>
            <person name="Thauer R.K."/>
            <person name="Daniel R."/>
            <person name="Mueller V."/>
        </authorList>
    </citation>
    <scope>NUCLEOTIDE SEQUENCE [LARGE SCALE GENOMIC DNA]</scope>
    <source>
        <strain evidence="2">ATCC 29683 / DSM 1030 / JCM 2381 / KCTC 1655 / WB1</strain>
    </source>
</reference>
<accession>H6LJB8</accession>